<feature type="domain" description="Myb-like" evidence="7">
    <location>
        <begin position="4"/>
        <end position="56"/>
    </location>
</feature>
<dbReference type="GO" id="GO:0006355">
    <property type="term" value="P:regulation of DNA-templated transcription"/>
    <property type="evidence" value="ECO:0000318"/>
    <property type="project" value="GO_Central"/>
</dbReference>
<evidence type="ECO:0000256" key="3">
    <source>
        <dbReference type="ARBA" id="ARBA00023015"/>
    </source>
</evidence>
<dbReference type="InterPro" id="IPR001005">
    <property type="entry name" value="SANT/Myb"/>
</dbReference>
<name>A0A2C9UGP4_MANES</name>
<proteinExistence type="predicted"/>
<dbReference type="OrthoDB" id="833773at2759"/>
<organism evidence="9 10">
    <name type="scientific">Manihot esculenta</name>
    <name type="common">Cassava</name>
    <name type="synonym">Jatropha manihot</name>
    <dbReference type="NCBI Taxonomy" id="3983"/>
    <lineage>
        <taxon>Eukaryota</taxon>
        <taxon>Viridiplantae</taxon>
        <taxon>Streptophyta</taxon>
        <taxon>Embryophyta</taxon>
        <taxon>Tracheophyta</taxon>
        <taxon>Spermatophyta</taxon>
        <taxon>Magnoliopsida</taxon>
        <taxon>eudicotyledons</taxon>
        <taxon>Gunneridae</taxon>
        <taxon>Pentapetalae</taxon>
        <taxon>rosids</taxon>
        <taxon>fabids</taxon>
        <taxon>Malpighiales</taxon>
        <taxon>Euphorbiaceae</taxon>
        <taxon>Crotonoideae</taxon>
        <taxon>Manihoteae</taxon>
        <taxon>Manihot</taxon>
    </lineage>
</organism>
<dbReference type="InterPro" id="IPR009057">
    <property type="entry name" value="Homeodomain-like_sf"/>
</dbReference>
<dbReference type="SMR" id="A0A2C9UGP4"/>
<evidence type="ECO:0000313" key="10">
    <source>
        <dbReference type="Proteomes" id="UP000091857"/>
    </source>
</evidence>
<feature type="domain" description="Myb-like" evidence="7">
    <location>
        <begin position="57"/>
        <end position="107"/>
    </location>
</feature>
<dbReference type="GO" id="GO:0030154">
    <property type="term" value="P:cell differentiation"/>
    <property type="evidence" value="ECO:0007669"/>
    <property type="project" value="UniProtKB-ARBA"/>
</dbReference>
<dbReference type="GO" id="GO:0005634">
    <property type="term" value="C:nucleus"/>
    <property type="evidence" value="ECO:0000318"/>
    <property type="project" value="GO_Central"/>
</dbReference>
<evidence type="ECO:0000259" key="8">
    <source>
        <dbReference type="PROSITE" id="PS51294"/>
    </source>
</evidence>
<dbReference type="GO" id="GO:0090558">
    <property type="term" value="P:plant epidermis development"/>
    <property type="evidence" value="ECO:0007669"/>
    <property type="project" value="UniProtKB-ARBA"/>
</dbReference>
<dbReference type="FunFam" id="1.10.10.60:FF:000353">
    <property type="entry name" value="Transcription factor WER"/>
    <property type="match status" value="1"/>
</dbReference>
<sequence length="207" mass="23906">MESENQDKKRLWTEEEDKILVDYVKIHGKGRWNHISKKTGLRRCGKSCRLRWLNYLSPNVKRGNFTEEEEDVIIRLHNLLGNRWSLIAKRVPGRTDNQVKNYWNTHLTKKLAAKDQNGRLSIKQQSSKVAVTSSTISKVATNSGFSEGTATDQITVDIEIQRDTQVSDLHGLTFMDSYANPFWHYYDPLELTTLGNEFLDGYSFDHA</sequence>
<protein>
    <submittedName>
        <fullName evidence="9">Uncharacterized protein</fullName>
    </submittedName>
</protein>
<dbReference type="FunFam" id="1.10.10.60:FF:000001">
    <property type="entry name" value="MYB-related transcription factor"/>
    <property type="match status" value="1"/>
</dbReference>
<evidence type="ECO:0000313" key="9">
    <source>
        <dbReference type="EMBL" id="OAY29731.1"/>
    </source>
</evidence>
<keyword evidence="2" id="KW-0677">Repeat</keyword>
<dbReference type="InterPro" id="IPR015495">
    <property type="entry name" value="Myb_TF_plants"/>
</dbReference>
<evidence type="ECO:0000256" key="2">
    <source>
        <dbReference type="ARBA" id="ARBA00022737"/>
    </source>
</evidence>
<keyword evidence="10" id="KW-1185">Reference proteome</keyword>
<feature type="domain" description="HTH myb-type" evidence="8">
    <location>
        <begin position="8"/>
        <end position="56"/>
    </location>
</feature>
<dbReference type="PANTHER" id="PTHR47999">
    <property type="entry name" value="TRANSCRIPTION FACTOR MYB8-RELATED-RELATED"/>
    <property type="match status" value="1"/>
</dbReference>
<keyword evidence="4" id="KW-0238">DNA-binding</keyword>
<evidence type="ECO:0000256" key="4">
    <source>
        <dbReference type="ARBA" id="ARBA00023125"/>
    </source>
</evidence>
<dbReference type="PROSITE" id="PS51294">
    <property type="entry name" value="HTH_MYB"/>
    <property type="match status" value="2"/>
</dbReference>
<evidence type="ECO:0000259" key="7">
    <source>
        <dbReference type="PROSITE" id="PS50090"/>
    </source>
</evidence>
<keyword evidence="6" id="KW-0539">Nucleus</keyword>
<evidence type="ECO:0000256" key="1">
    <source>
        <dbReference type="ARBA" id="ARBA00004123"/>
    </source>
</evidence>
<dbReference type="Proteomes" id="UP000091857">
    <property type="component" value="Chromosome 15"/>
</dbReference>
<feature type="domain" description="HTH myb-type" evidence="8">
    <location>
        <begin position="57"/>
        <end position="111"/>
    </location>
</feature>
<keyword evidence="5" id="KW-0804">Transcription</keyword>
<dbReference type="Gramene" id="Manes.15G167600.1.v8.1">
    <property type="protein sequence ID" value="Manes.15G167600.1.v8.1.CDS"/>
    <property type="gene ID" value="Manes.15G167600.v8.1"/>
</dbReference>
<keyword evidence="3" id="KW-0805">Transcription regulation</keyword>
<comment type="subcellular location">
    <subcellularLocation>
        <location evidence="1">Nucleus</location>
    </subcellularLocation>
</comment>
<dbReference type="GO" id="GO:0048731">
    <property type="term" value="P:system development"/>
    <property type="evidence" value="ECO:0007669"/>
    <property type="project" value="UniProtKB-ARBA"/>
</dbReference>
<dbReference type="Pfam" id="PF00249">
    <property type="entry name" value="Myb_DNA-binding"/>
    <property type="match status" value="2"/>
</dbReference>
<evidence type="ECO:0000256" key="6">
    <source>
        <dbReference type="ARBA" id="ARBA00023242"/>
    </source>
</evidence>
<reference evidence="10" key="1">
    <citation type="journal article" date="2016" name="Nat. Biotechnol.">
        <title>Sequencing wild and cultivated cassava and related species reveals extensive interspecific hybridization and genetic diversity.</title>
        <authorList>
            <person name="Bredeson J.V."/>
            <person name="Lyons J.B."/>
            <person name="Prochnik S.E."/>
            <person name="Wu G.A."/>
            <person name="Ha C.M."/>
            <person name="Edsinger-Gonzales E."/>
            <person name="Grimwood J."/>
            <person name="Schmutz J."/>
            <person name="Rabbi I.Y."/>
            <person name="Egesi C."/>
            <person name="Nauluvula P."/>
            <person name="Lebot V."/>
            <person name="Ndunguru J."/>
            <person name="Mkamilo G."/>
            <person name="Bart R.S."/>
            <person name="Setter T.L."/>
            <person name="Gleadow R.M."/>
            <person name="Kulakow P."/>
            <person name="Ferguson M.E."/>
            <person name="Rounsley S."/>
            <person name="Rokhsar D.S."/>
        </authorList>
    </citation>
    <scope>NUCLEOTIDE SEQUENCE [LARGE SCALE GENOMIC DNA]</scope>
    <source>
        <strain evidence="10">cv. AM560-2</strain>
    </source>
</reference>
<dbReference type="EMBL" id="CM004401">
    <property type="protein sequence ID" value="OAY29731.1"/>
    <property type="molecule type" value="Genomic_DNA"/>
</dbReference>
<dbReference type="PANTHER" id="PTHR47999:SF59">
    <property type="entry name" value="TRANSCRIPTION FACTOR WER-LIKE"/>
    <property type="match status" value="1"/>
</dbReference>
<dbReference type="STRING" id="3983.A0A2C9UGP4"/>
<dbReference type="AlphaFoldDB" id="A0A2C9UGP4"/>
<dbReference type="CDD" id="cd00167">
    <property type="entry name" value="SANT"/>
    <property type="match status" value="2"/>
</dbReference>
<dbReference type="PROSITE" id="PS50090">
    <property type="entry name" value="MYB_LIKE"/>
    <property type="match status" value="2"/>
</dbReference>
<accession>A0A2C9UGP4</accession>
<comment type="caution">
    <text evidence="9">The sequence shown here is derived from an EMBL/GenBank/DDBJ whole genome shotgun (WGS) entry which is preliminary data.</text>
</comment>
<dbReference type="GO" id="GO:0000987">
    <property type="term" value="F:cis-regulatory region sequence-specific DNA binding"/>
    <property type="evidence" value="ECO:0000318"/>
    <property type="project" value="GO_Central"/>
</dbReference>
<gene>
    <name evidence="9" type="ORF">MANES_15G167600v8</name>
</gene>
<dbReference type="InterPro" id="IPR017930">
    <property type="entry name" value="Myb_dom"/>
</dbReference>
<dbReference type="SUPFAM" id="SSF46689">
    <property type="entry name" value="Homeodomain-like"/>
    <property type="match status" value="1"/>
</dbReference>
<dbReference type="Gene3D" id="1.10.10.60">
    <property type="entry name" value="Homeodomain-like"/>
    <property type="match status" value="2"/>
</dbReference>
<evidence type="ECO:0000256" key="5">
    <source>
        <dbReference type="ARBA" id="ARBA00023163"/>
    </source>
</evidence>
<dbReference type="SMART" id="SM00717">
    <property type="entry name" value="SANT"/>
    <property type="match status" value="2"/>
</dbReference>